<evidence type="ECO:0000259" key="1">
    <source>
        <dbReference type="Pfam" id="PF16841"/>
    </source>
</evidence>
<evidence type="ECO:0000313" key="3">
    <source>
        <dbReference type="Proteomes" id="UP000521868"/>
    </source>
</evidence>
<evidence type="ECO:0000313" key="2">
    <source>
        <dbReference type="EMBL" id="NKE65956.1"/>
    </source>
</evidence>
<dbReference type="InterPro" id="IPR031768">
    <property type="entry name" value="CBM60_xylan-bd"/>
</dbReference>
<proteinExistence type="predicted"/>
<keyword evidence="3" id="KW-1185">Reference proteome</keyword>
<dbReference type="Pfam" id="PF16841">
    <property type="entry name" value="CBM60"/>
    <property type="match status" value="1"/>
</dbReference>
<dbReference type="RefSeq" id="WP_168107031.1">
    <property type="nucleotide sequence ID" value="NZ_VTOX01000002.1"/>
</dbReference>
<dbReference type="Gene3D" id="2.60.60.40">
    <property type="match status" value="1"/>
</dbReference>
<organism evidence="2 3">
    <name type="scientific">Ramlibacter lithotrophicus</name>
    <dbReference type="NCBI Taxonomy" id="2606681"/>
    <lineage>
        <taxon>Bacteria</taxon>
        <taxon>Pseudomonadati</taxon>
        <taxon>Pseudomonadota</taxon>
        <taxon>Betaproteobacteria</taxon>
        <taxon>Burkholderiales</taxon>
        <taxon>Comamonadaceae</taxon>
        <taxon>Ramlibacter</taxon>
    </lineage>
</organism>
<gene>
    <name evidence="2" type="ORF">RAMLITH_09000</name>
</gene>
<dbReference type="Proteomes" id="UP000521868">
    <property type="component" value="Unassembled WGS sequence"/>
</dbReference>
<feature type="domain" description="Carbohydrate binding module xylan-binding" evidence="1">
    <location>
        <begin position="25"/>
        <end position="111"/>
    </location>
</feature>
<accession>A0A7X6DF14</accession>
<reference evidence="2 3" key="1">
    <citation type="journal article" date="2020" name="Nature">
        <title>Bacterial chemolithoautotrophy via manganese oxidation.</title>
        <authorList>
            <person name="Yu H."/>
            <person name="Leadbetter J.R."/>
        </authorList>
    </citation>
    <scope>NUCLEOTIDE SEQUENCE [LARGE SCALE GENOMIC DNA]</scope>
    <source>
        <strain evidence="2 3">RBP-1</strain>
    </source>
</reference>
<protein>
    <recommendedName>
        <fullName evidence="1">Carbohydrate binding module xylan-binding domain-containing protein</fullName>
    </recommendedName>
</protein>
<sequence length="340" mass="34679">MAEFTGTSGNDTFQNLGGGGSLVLVVAASSAGGVWPSVNILVNGAVVQSNISVTADNAAGATQTITVPVPSSATSVAINYTNDSQESWETGDRNVYIKSIALNGVALSPTSATYARTQNGAYFDTVQGQADMVWGGTLTFSGATVASAAASGGAGTNDTFNGLAGLDTVAYSGARAEYGIAMGSGGSFTVSHGAEVDTTVNVERLQFSNMKHALDMNAGSGTVAKLIATLWGQDYLSVREFVGVGINLADQGRTGLQLAELAVNTNEFAQRAGSFSNADFVNTVKSNLGYTGDTSGFLADLNAGTMSKAQLAVMASDYMASNMGTYVALMGVMQNGIDYV</sequence>
<name>A0A7X6DF14_9BURK</name>
<dbReference type="AlphaFoldDB" id="A0A7X6DF14"/>
<dbReference type="EMBL" id="VTOX01000002">
    <property type="protein sequence ID" value="NKE65956.1"/>
    <property type="molecule type" value="Genomic_DNA"/>
</dbReference>
<comment type="caution">
    <text evidence="2">The sequence shown here is derived from an EMBL/GenBank/DDBJ whole genome shotgun (WGS) entry which is preliminary data.</text>
</comment>